<evidence type="ECO:0000313" key="1">
    <source>
        <dbReference type="EMBL" id="MEJ8827033.1"/>
    </source>
</evidence>
<gene>
    <name evidence="1" type="ORF">WKW80_34420</name>
</gene>
<dbReference type="RefSeq" id="WP_340368062.1">
    <property type="nucleotide sequence ID" value="NZ_JBBKZV010000048.1"/>
</dbReference>
<sequence>MSLPRSRPATGHTDEDTIGLVRRLAQHHDDTTIAGILNRQERTTARGLRFTQNLVGSLRRHWNIPRYATSAEPVAGELVSVRQAARELGLAASTVHRWLNEGFIAGEQLTPGAPWRIRINDALRRRLVQEVPKGYVMMQEANQAPGRRPANGVAPCPTRRARCRARPAADGKKGLRIKVLDDQPTLFDEAS</sequence>
<dbReference type="EMBL" id="JBBKZV010000048">
    <property type="protein sequence ID" value="MEJ8827033.1"/>
    <property type="molecule type" value="Genomic_DNA"/>
</dbReference>
<reference evidence="1 2" key="1">
    <citation type="submission" date="2024-03" db="EMBL/GenBank/DDBJ databases">
        <title>Novel species of the genus Variovorax.</title>
        <authorList>
            <person name="Liu Q."/>
            <person name="Xin Y.-H."/>
        </authorList>
    </citation>
    <scope>NUCLEOTIDE SEQUENCE [LARGE SCALE GENOMIC DNA]</scope>
    <source>
        <strain evidence="1 2">KACC 18501</strain>
    </source>
</reference>
<keyword evidence="2" id="KW-1185">Reference proteome</keyword>
<accession>A0ABU8WAT2</accession>
<protein>
    <submittedName>
        <fullName evidence="1">Helix-turn-helix domain-containing protein</fullName>
    </submittedName>
</protein>
<name>A0ABU8WAT2_9BURK</name>
<organism evidence="1 2">
    <name type="scientific">Variovorax humicola</name>
    <dbReference type="NCBI Taxonomy" id="1769758"/>
    <lineage>
        <taxon>Bacteria</taxon>
        <taxon>Pseudomonadati</taxon>
        <taxon>Pseudomonadota</taxon>
        <taxon>Betaproteobacteria</taxon>
        <taxon>Burkholderiales</taxon>
        <taxon>Comamonadaceae</taxon>
        <taxon>Variovorax</taxon>
    </lineage>
</organism>
<proteinExistence type="predicted"/>
<comment type="caution">
    <text evidence="1">The sequence shown here is derived from an EMBL/GenBank/DDBJ whole genome shotgun (WGS) entry which is preliminary data.</text>
</comment>
<evidence type="ECO:0000313" key="2">
    <source>
        <dbReference type="Proteomes" id="UP001363010"/>
    </source>
</evidence>
<dbReference type="Proteomes" id="UP001363010">
    <property type="component" value="Unassembled WGS sequence"/>
</dbReference>